<reference evidence="2 3" key="1">
    <citation type="submission" date="2017-06" db="EMBL/GenBank/DDBJ databases">
        <title>Draft Genome Sequence of Natranaerobius trueperi halophilic, alkalithermophilic bacteria from soda lakes.</title>
        <authorList>
            <person name="Zhao B."/>
        </authorList>
    </citation>
    <scope>NUCLEOTIDE SEQUENCE [LARGE SCALE GENOMIC DNA]</scope>
    <source>
        <strain evidence="2 3">DSM 18760</strain>
    </source>
</reference>
<keyword evidence="3" id="KW-1185">Reference proteome</keyword>
<organism evidence="2 3">
    <name type="scientific">Natranaerobius trueperi</name>
    <dbReference type="NCBI Taxonomy" id="759412"/>
    <lineage>
        <taxon>Bacteria</taxon>
        <taxon>Bacillati</taxon>
        <taxon>Bacillota</taxon>
        <taxon>Clostridia</taxon>
        <taxon>Natranaerobiales</taxon>
        <taxon>Natranaerobiaceae</taxon>
        <taxon>Natranaerobius</taxon>
    </lineage>
</organism>
<dbReference type="SUPFAM" id="SSF56672">
    <property type="entry name" value="DNA/RNA polymerases"/>
    <property type="match status" value="1"/>
</dbReference>
<dbReference type="InterPro" id="IPR051083">
    <property type="entry name" value="GrpII_Intron_Splice-Mob/Def"/>
</dbReference>
<comment type="caution">
    <text evidence="2">The sequence shown here is derived from an EMBL/GenBank/DDBJ whole genome shotgun (WGS) entry which is preliminary data.</text>
</comment>
<proteinExistence type="predicted"/>
<dbReference type="OrthoDB" id="9788687at2"/>
<gene>
    <name evidence="2" type="ORF">CDO51_12965</name>
</gene>
<evidence type="ECO:0000259" key="1">
    <source>
        <dbReference type="PROSITE" id="PS50878"/>
    </source>
</evidence>
<dbReference type="PROSITE" id="PS50878">
    <property type="entry name" value="RT_POL"/>
    <property type="match status" value="1"/>
</dbReference>
<evidence type="ECO:0000313" key="3">
    <source>
        <dbReference type="Proteomes" id="UP000214588"/>
    </source>
</evidence>
<accession>A0A226BWS6</accession>
<dbReference type="InterPro" id="IPR043502">
    <property type="entry name" value="DNA/RNA_pol_sf"/>
</dbReference>
<dbReference type="Pfam" id="PF08388">
    <property type="entry name" value="GIIM"/>
    <property type="match status" value="1"/>
</dbReference>
<name>A0A226BWS6_9FIRM</name>
<dbReference type="Pfam" id="PF00078">
    <property type="entry name" value="RVT_1"/>
    <property type="match status" value="1"/>
</dbReference>
<dbReference type="Proteomes" id="UP000214588">
    <property type="component" value="Unassembled WGS sequence"/>
</dbReference>
<feature type="domain" description="Reverse transcriptase" evidence="1">
    <location>
        <begin position="1"/>
        <end position="103"/>
    </location>
</feature>
<sequence>MTVTYAYCLCSSIIGPLEFTFFRTFDPFYQRNLTSFDRLLEGRGHKFVRYADDCVIYVKSKRAAERVMTSCKKYLEEKLKLKVNREKSNTGSPLKLKFLGFSLYKVRGKAGIRPHQKSIKRFKDRVRQITSRKSGRSIQQILKELKMFTTGWLGYFAIADMKKRITALNEWIRRRIRMYLWKQCKKVSARFKNLKLFKISKSKAWEWANSRKGYWRIANSWILSRSLTNEYLASIRYDNISKRFPKLKLIKKY</sequence>
<dbReference type="AlphaFoldDB" id="A0A226BWS6"/>
<dbReference type="InterPro" id="IPR000477">
    <property type="entry name" value="RT_dom"/>
</dbReference>
<dbReference type="EMBL" id="NIQC01000058">
    <property type="protein sequence ID" value="OWZ82649.1"/>
    <property type="molecule type" value="Genomic_DNA"/>
</dbReference>
<dbReference type="PANTHER" id="PTHR34047:SF8">
    <property type="entry name" value="PROTEIN YKFC"/>
    <property type="match status" value="1"/>
</dbReference>
<dbReference type="PANTHER" id="PTHR34047">
    <property type="entry name" value="NUCLEAR INTRON MATURASE 1, MITOCHONDRIAL-RELATED"/>
    <property type="match status" value="1"/>
</dbReference>
<dbReference type="InterPro" id="IPR013597">
    <property type="entry name" value="Mat_intron_G2"/>
</dbReference>
<evidence type="ECO:0000313" key="2">
    <source>
        <dbReference type="EMBL" id="OWZ82649.1"/>
    </source>
</evidence>
<protein>
    <submittedName>
        <fullName evidence="2">Maturase</fullName>
    </submittedName>
</protein>